<dbReference type="PANTHER" id="PTHR21716:SF71">
    <property type="entry name" value="TRANSPORT PROTEIN MJ1177-RELATED"/>
    <property type="match status" value="1"/>
</dbReference>
<dbReference type="Pfam" id="PF01594">
    <property type="entry name" value="AI-2E_transport"/>
    <property type="match status" value="1"/>
</dbReference>
<accession>A6USU1</accession>
<dbReference type="EMBL" id="CP000742">
    <property type="protein sequence ID" value="ABR55563.1"/>
    <property type="molecule type" value="Genomic_DNA"/>
</dbReference>
<evidence type="ECO:0008006" key="9">
    <source>
        <dbReference type="Google" id="ProtNLM"/>
    </source>
</evidence>
<comment type="similarity">
    <text evidence="2">Belongs to the autoinducer-2 exporter (AI-2E) (TC 2.A.86) family.</text>
</comment>
<evidence type="ECO:0000256" key="2">
    <source>
        <dbReference type="ARBA" id="ARBA00009773"/>
    </source>
</evidence>
<feature type="transmembrane region" description="Helical" evidence="6">
    <location>
        <begin position="249"/>
        <end position="271"/>
    </location>
</feature>
<keyword evidence="8" id="KW-1185">Reference proteome</keyword>
<keyword evidence="5 6" id="KW-0472">Membrane</keyword>
<dbReference type="AlphaFoldDB" id="A6USU1"/>
<evidence type="ECO:0000313" key="8">
    <source>
        <dbReference type="Proteomes" id="UP000001107"/>
    </source>
</evidence>
<dbReference type="GO" id="GO:0016020">
    <property type="term" value="C:membrane"/>
    <property type="evidence" value="ECO:0007669"/>
    <property type="project" value="UniProtKB-SubCell"/>
</dbReference>
<dbReference type="InterPro" id="IPR002549">
    <property type="entry name" value="AI-2E-like"/>
</dbReference>
<evidence type="ECO:0000256" key="3">
    <source>
        <dbReference type="ARBA" id="ARBA00022692"/>
    </source>
</evidence>
<dbReference type="Proteomes" id="UP000001107">
    <property type="component" value="Chromosome"/>
</dbReference>
<feature type="transmembrane region" description="Helical" evidence="6">
    <location>
        <begin position="57"/>
        <end position="77"/>
    </location>
</feature>
<dbReference type="GeneID" id="5325289"/>
<sequence length="334" mass="37066">MNTKEYDILKRLLMLFSVFALLYMLWPFVSIVSIAIAVAYMAKPLYNNLWPKLGRTYGAFTCLLGIVVPMILLVLLVIKDVVFFLVSLDVRIMVDFLTNVVSHFEFLQLNESDISKIVSELWKLSKPILDSIASQISAIPSLMMKLLLLFFLTFYFLKDGYKIKDIFLSYVPEDRKEHATLVIREVHAAFKILFIGNAVTSLCVGIISIIGYSLMGVPNSITLGALSGILNILPVVGGWTIYFPLTIYYLLIGDITKSILILLFGIIFLSLAPDFAIRPKIVAKSSDLHPVLVLIAFLVGPLAFGISGLAIGPIIVGTVYAVHKARQKILEMGG</sequence>
<dbReference type="PANTHER" id="PTHR21716">
    <property type="entry name" value="TRANSMEMBRANE PROTEIN"/>
    <property type="match status" value="1"/>
</dbReference>
<feature type="transmembrane region" description="Helical" evidence="6">
    <location>
        <begin position="192"/>
        <end position="215"/>
    </location>
</feature>
<evidence type="ECO:0000256" key="5">
    <source>
        <dbReference type="ARBA" id="ARBA00023136"/>
    </source>
</evidence>
<evidence type="ECO:0000256" key="6">
    <source>
        <dbReference type="SAM" id="Phobius"/>
    </source>
</evidence>
<protein>
    <recommendedName>
        <fullName evidence="9">AI-2E family transporter</fullName>
    </recommendedName>
</protein>
<evidence type="ECO:0000256" key="4">
    <source>
        <dbReference type="ARBA" id="ARBA00022989"/>
    </source>
</evidence>
<name>A6USU1_METVS</name>
<evidence type="ECO:0000313" key="7">
    <source>
        <dbReference type="EMBL" id="ABR55563.1"/>
    </source>
</evidence>
<keyword evidence="4 6" id="KW-1133">Transmembrane helix</keyword>
<dbReference type="RefSeq" id="WP_012066476.1">
    <property type="nucleotide sequence ID" value="NC_009634.1"/>
</dbReference>
<proteinExistence type="inferred from homology"/>
<comment type="subcellular location">
    <subcellularLocation>
        <location evidence="1">Membrane</location>
        <topology evidence="1">Multi-pass membrane protein</topology>
    </subcellularLocation>
</comment>
<gene>
    <name evidence="7" type="ordered locus">Mevan_1671</name>
</gene>
<feature type="transmembrane region" description="Helical" evidence="6">
    <location>
        <begin position="12"/>
        <end position="42"/>
    </location>
</feature>
<organism evidence="7 8">
    <name type="scientific">Methanococcus vannielii (strain ATCC 35089 / DSM 1224 / JCM 13029 / OCM 148 / SB)</name>
    <dbReference type="NCBI Taxonomy" id="406327"/>
    <lineage>
        <taxon>Archaea</taxon>
        <taxon>Methanobacteriati</taxon>
        <taxon>Methanobacteriota</taxon>
        <taxon>Methanomada group</taxon>
        <taxon>Methanococci</taxon>
        <taxon>Methanococcales</taxon>
        <taxon>Methanococcaceae</taxon>
        <taxon>Methanococcus</taxon>
    </lineage>
</organism>
<dbReference type="KEGG" id="mvn:Mevan_1671"/>
<dbReference type="STRING" id="406327.Mevan_1671"/>
<reference evidence="7" key="1">
    <citation type="submission" date="2007-06" db="EMBL/GenBank/DDBJ databases">
        <title>Complete sequence of Methanococcus vannielii SB.</title>
        <authorList>
            <consortium name="US DOE Joint Genome Institute"/>
            <person name="Copeland A."/>
            <person name="Lucas S."/>
            <person name="Lapidus A."/>
            <person name="Barry K."/>
            <person name="Glavina del Rio T."/>
            <person name="Dalin E."/>
            <person name="Tice H."/>
            <person name="Pitluck S."/>
            <person name="Chain P."/>
            <person name="Malfatti S."/>
            <person name="Shin M."/>
            <person name="Vergez L."/>
            <person name="Schmutz J."/>
            <person name="Larimer F."/>
            <person name="Land M."/>
            <person name="Hauser L."/>
            <person name="Kyrpides N."/>
            <person name="Anderson I."/>
            <person name="Sieprawska-Lupa M."/>
            <person name="Whitman W.B."/>
            <person name="Richardson P."/>
        </authorList>
    </citation>
    <scope>NUCLEOTIDE SEQUENCE [LARGE SCALE GENOMIC DNA]</scope>
    <source>
        <strain evidence="7">SB</strain>
    </source>
</reference>
<feature type="transmembrane region" description="Helical" evidence="6">
    <location>
        <begin position="221"/>
        <end position="242"/>
    </location>
</feature>
<evidence type="ECO:0000256" key="1">
    <source>
        <dbReference type="ARBA" id="ARBA00004141"/>
    </source>
</evidence>
<feature type="transmembrane region" description="Helical" evidence="6">
    <location>
        <begin position="291"/>
        <end position="322"/>
    </location>
</feature>
<feature type="transmembrane region" description="Helical" evidence="6">
    <location>
        <begin position="132"/>
        <end position="157"/>
    </location>
</feature>
<keyword evidence="3 6" id="KW-0812">Transmembrane</keyword>
<dbReference type="eggNOG" id="arCOG02642">
    <property type="taxonomic scope" value="Archaea"/>
</dbReference>
<dbReference type="HOGENOM" id="CLU_041771_3_0_2"/>